<dbReference type="Pfam" id="PF03935">
    <property type="entry name" value="SKN1_KRE6_Sbg1"/>
    <property type="match status" value="1"/>
</dbReference>
<reference evidence="13" key="2">
    <citation type="submission" date="2013-12" db="EMBL/GenBank/DDBJ databases">
        <title>Evolution of pathogenesis and genome organization in the Tremellales.</title>
        <authorList>
            <person name="Cuomo C."/>
            <person name="Litvintseva A."/>
            <person name="Heitman J."/>
            <person name="Chen Y."/>
            <person name="Sun S."/>
            <person name="Springer D."/>
            <person name="Dromer F."/>
            <person name="Young S."/>
            <person name="Zeng Q."/>
            <person name="Chapman S."/>
            <person name="Gujja S."/>
            <person name="Saif S."/>
            <person name="Birren B."/>
        </authorList>
    </citation>
    <scope>NUCLEOTIDE SEQUENCE [LARGE SCALE GENOMIC DNA]</scope>
    <source>
        <strain evidence="13">CBS 10435</strain>
    </source>
</reference>
<feature type="compositionally biased region" description="Basic residues" evidence="9">
    <location>
        <begin position="125"/>
        <end position="135"/>
    </location>
</feature>
<dbReference type="GO" id="GO:0006078">
    <property type="term" value="P:(1-&gt;6)-beta-D-glucan biosynthetic process"/>
    <property type="evidence" value="ECO:0007669"/>
    <property type="project" value="TreeGrafter"/>
</dbReference>
<gene>
    <name evidence="12" type="ORF">L486_04270</name>
</gene>
<evidence type="ECO:0000256" key="7">
    <source>
        <dbReference type="ARBA" id="ARBA00023180"/>
    </source>
</evidence>
<evidence type="ECO:0000256" key="2">
    <source>
        <dbReference type="ARBA" id="ARBA00010962"/>
    </source>
</evidence>
<feature type="domain" description="GH16" evidence="11">
    <location>
        <begin position="281"/>
        <end position="648"/>
    </location>
</feature>
<dbReference type="OrthoDB" id="412647at2759"/>
<evidence type="ECO:0000259" key="11">
    <source>
        <dbReference type="PROSITE" id="PS51762"/>
    </source>
</evidence>
<dbReference type="STRING" id="1331196.A0A1B9IRX1"/>
<feature type="transmembrane region" description="Helical" evidence="10">
    <location>
        <begin position="211"/>
        <end position="234"/>
    </location>
</feature>
<evidence type="ECO:0000256" key="8">
    <source>
        <dbReference type="ARBA" id="ARBA00023316"/>
    </source>
</evidence>
<evidence type="ECO:0000256" key="5">
    <source>
        <dbReference type="ARBA" id="ARBA00022989"/>
    </source>
</evidence>
<dbReference type="AlphaFoldDB" id="A0A1B9IRX1"/>
<accession>A0A1B9IRX1</accession>
<dbReference type="GO" id="GO:0031505">
    <property type="term" value="P:fungal-type cell wall organization"/>
    <property type="evidence" value="ECO:0007669"/>
    <property type="project" value="TreeGrafter"/>
</dbReference>
<dbReference type="FunFam" id="2.60.120.200:FF:000140">
    <property type="entry name" value="Beta-glucan synthesis-associated protein"/>
    <property type="match status" value="1"/>
</dbReference>
<dbReference type="PANTHER" id="PTHR31361:SF15">
    <property type="entry name" value="GH16 DOMAIN-CONTAINING PROTEIN"/>
    <property type="match status" value="1"/>
</dbReference>
<dbReference type="Proteomes" id="UP000092583">
    <property type="component" value="Unassembled WGS sequence"/>
</dbReference>
<dbReference type="Gene3D" id="2.60.120.200">
    <property type="match status" value="1"/>
</dbReference>
<comment type="similarity">
    <text evidence="2">Belongs to the SKN1/KRE6 family.</text>
</comment>
<dbReference type="GO" id="GO:0005789">
    <property type="term" value="C:endoplasmic reticulum membrane"/>
    <property type="evidence" value="ECO:0007669"/>
    <property type="project" value="TreeGrafter"/>
</dbReference>
<feature type="compositionally biased region" description="Polar residues" evidence="9">
    <location>
        <begin position="100"/>
        <end position="110"/>
    </location>
</feature>
<evidence type="ECO:0000313" key="13">
    <source>
        <dbReference type="Proteomes" id="UP000092583"/>
    </source>
</evidence>
<evidence type="ECO:0000313" key="12">
    <source>
        <dbReference type="EMBL" id="OCF58240.1"/>
    </source>
</evidence>
<organism evidence="12 13">
    <name type="scientific">Kwoniella mangroviensis CBS 10435</name>
    <dbReference type="NCBI Taxonomy" id="1331196"/>
    <lineage>
        <taxon>Eukaryota</taxon>
        <taxon>Fungi</taxon>
        <taxon>Dikarya</taxon>
        <taxon>Basidiomycota</taxon>
        <taxon>Agaricomycotina</taxon>
        <taxon>Tremellomycetes</taxon>
        <taxon>Tremellales</taxon>
        <taxon>Cryptococcaceae</taxon>
        <taxon>Kwoniella</taxon>
    </lineage>
</organism>
<name>A0A1B9IRX1_9TREE</name>
<keyword evidence="5 10" id="KW-1133">Transmembrane helix</keyword>
<evidence type="ECO:0000256" key="9">
    <source>
        <dbReference type="SAM" id="MobiDB-lite"/>
    </source>
</evidence>
<dbReference type="GO" id="GO:0005886">
    <property type="term" value="C:plasma membrane"/>
    <property type="evidence" value="ECO:0007669"/>
    <property type="project" value="TreeGrafter"/>
</dbReference>
<reference evidence="12 13" key="1">
    <citation type="submission" date="2013-07" db="EMBL/GenBank/DDBJ databases">
        <title>The Genome Sequence of Kwoniella mangroviensis CBS10435.</title>
        <authorList>
            <consortium name="The Broad Institute Genome Sequencing Platform"/>
            <person name="Cuomo C."/>
            <person name="Litvintseva A."/>
            <person name="Chen Y."/>
            <person name="Heitman J."/>
            <person name="Sun S."/>
            <person name="Springer D."/>
            <person name="Dromer F."/>
            <person name="Young S.K."/>
            <person name="Zeng Q."/>
            <person name="Gargeya S."/>
            <person name="Fitzgerald M."/>
            <person name="Abouelleil A."/>
            <person name="Alvarado L."/>
            <person name="Berlin A.M."/>
            <person name="Chapman S.B."/>
            <person name="Dewar J."/>
            <person name="Goldberg J."/>
            <person name="Griggs A."/>
            <person name="Gujja S."/>
            <person name="Hansen M."/>
            <person name="Howarth C."/>
            <person name="Imamovic A."/>
            <person name="Larimer J."/>
            <person name="McCowan C."/>
            <person name="Murphy C."/>
            <person name="Pearson M."/>
            <person name="Priest M."/>
            <person name="Roberts A."/>
            <person name="Saif S."/>
            <person name="Shea T."/>
            <person name="Sykes S."/>
            <person name="Wortman J."/>
            <person name="Nusbaum C."/>
            <person name="Birren B."/>
        </authorList>
    </citation>
    <scope>NUCLEOTIDE SEQUENCE [LARGE SCALE GENOMIC DNA]</scope>
    <source>
        <strain evidence="12 13">CBS 10435</strain>
    </source>
</reference>
<feature type="region of interest" description="Disordered" evidence="9">
    <location>
        <begin position="67"/>
        <end position="158"/>
    </location>
</feature>
<keyword evidence="8" id="KW-0961">Cell wall biogenesis/degradation</keyword>
<evidence type="ECO:0000256" key="1">
    <source>
        <dbReference type="ARBA" id="ARBA00004606"/>
    </source>
</evidence>
<comment type="subcellular location">
    <subcellularLocation>
        <location evidence="1">Membrane</location>
        <topology evidence="1">Single-pass type II membrane protein</topology>
    </subcellularLocation>
</comment>
<keyword evidence="4" id="KW-0735">Signal-anchor</keyword>
<dbReference type="FunFam" id="2.60.120.200:FF:000135">
    <property type="entry name" value="Related to KRE6-glucan synthase subunit"/>
    <property type="match status" value="1"/>
</dbReference>
<dbReference type="InterPro" id="IPR000757">
    <property type="entry name" value="Beta-glucanase-like"/>
</dbReference>
<keyword evidence="3 10" id="KW-0812">Transmembrane</keyword>
<dbReference type="GO" id="GO:0015926">
    <property type="term" value="F:glucosidase activity"/>
    <property type="evidence" value="ECO:0007669"/>
    <property type="project" value="TreeGrafter"/>
</dbReference>
<proteinExistence type="inferred from homology"/>
<evidence type="ECO:0000256" key="4">
    <source>
        <dbReference type="ARBA" id="ARBA00022968"/>
    </source>
</evidence>
<keyword evidence="7" id="KW-0325">Glycoprotein</keyword>
<protein>
    <submittedName>
        <fullName evidence="12">Glucosidase</fullName>
    </submittedName>
</protein>
<feature type="compositionally biased region" description="Basic and acidic residues" evidence="9">
    <location>
        <begin position="73"/>
        <end position="83"/>
    </location>
</feature>
<evidence type="ECO:0000256" key="10">
    <source>
        <dbReference type="SAM" id="Phobius"/>
    </source>
</evidence>
<dbReference type="EMBL" id="KI669462">
    <property type="protein sequence ID" value="OCF58240.1"/>
    <property type="molecule type" value="Genomic_DNA"/>
</dbReference>
<evidence type="ECO:0000256" key="6">
    <source>
        <dbReference type="ARBA" id="ARBA00023136"/>
    </source>
</evidence>
<evidence type="ECO:0000256" key="3">
    <source>
        <dbReference type="ARBA" id="ARBA00022692"/>
    </source>
</evidence>
<dbReference type="InterPro" id="IPR005629">
    <property type="entry name" value="Skn1/Kre6/Sbg1"/>
</dbReference>
<dbReference type="SUPFAM" id="SSF49899">
    <property type="entry name" value="Concanavalin A-like lectins/glucanases"/>
    <property type="match status" value="1"/>
</dbReference>
<sequence length="688" mass="75844">MLHDIWEELSRKCRFSSSSSSYLMVDCNHDRIVQSLYNYPTTSKAINSQNHFMWNRVSLNSLCSTQSGYSQRGIEDPSNKRDSWTSQRPLLSPSPAGERMSTTVIPSESRWNAMPPRGESSTSLLRKRSGGKNKKYGPTAQPSPPSPGVALMDTPLEGDFEDGLDPRNPAALGLDKTFSGDPEADDYLHNPDVDEWGAMDDRGNVFTVRGAANVGCLVILMVGIIALFAGYPIADFYTQGSLDSKGGYNLGGINATGQIPSIRGFASMVDEDTPSDVYTRTGYDGEEYTLVFSDEFNKDGRTFFPSDDPFFTAPDIHYWATGDFEWYEPSAATTRNGNLVLTMSQQSIHDLNFKSAMLQSWNQLCFQYSFYLEARISLPGNTRYGGFWPGLWLFGNLGRPGYGASTDGTWPYTYDSCDIGTLPNQTNVEGTGPEAALTSNKGQPISYLPGQRMSACTCPGEDHAGPDVSVGRGAPEIDVLEAQVDLHVGQGVLSQSFQVAPFDEGYQYKNTTDVAHQYDTDLTSFNTYTGGVYQEAVSSLTFVGTDIYQGTSREFGVQGVEMFTDPNDRSSGHITWVANGEKSWTMYPGAVGASESMQIGPRILPEEPMALVINFGMSNNFQAVDFVNLEFPAEYLIDYIRIYQRPEGRIGCDPDDHPTADYIEKHIEAYTNPNMTIWSDTGYAMPVS</sequence>
<keyword evidence="13" id="KW-1185">Reference proteome</keyword>
<dbReference type="InterPro" id="IPR013320">
    <property type="entry name" value="ConA-like_dom_sf"/>
</dbReference>
<dbReference type="PANTHER" id="PTHR31361">
    <property type="entry name" value="BETA-GLUCAN SYNTHESIS-ASSOCIATED PROTEIN KRE6-RELATED"/>
    <property type="match status" value="1"/>
</dbReference>
<dbReference type="PROSITE" id="PS51762">
    <property type="entry name" value="GH16_2"/>
    <property type="match status" value="1"/>
</dbReference>
<keyword evidence="6 10" id="KW-0472">Membrane</keyword>